<proteinExistence type="predicted"/>
<dbReference type="InterPro" id="IPR011234">
    <property type="entry name" value="Fumarylacetoacetase-like_C"/>
</dbReference>
<evidence type="ECO:0000259" key="2">
    <source>
        <dbReference type="Pfam" id="PF01557"/>
    </source>
</evidence>
<accession>A0A382JUM7</accession>
<dbReference type="Pfam" id="PF01557">
    <property type="entry name" value="FAA_hydrolase"/>
    <property type="match status" value="1"/>
</dbReference>
<dbReference type="AlphaFoldDB" id="A0A382JUM7"/>
<dbReference type="PANTHER" id="PTHR11820:SF7">
    <property type="entry name" value="ACYLPYRUVASE FAHD1, MITOCHONDRIAL"/>
    <property type="match status" value="1"/>
</dbReference>
<evidence type="ECO:0000256" key="1">
    <source>
        <dbReference type="ARBA" id="ARBA00022723"/>
    </source>
</evidence>
<dbReference type="PANTHER" id="PTHR11820">
    <property type="entry name" value="ACYLPYRUVASE"/>
    <property type="match status" value="1"/>
</dbReference>
<protein>
    <recommendedName>
        <fullName evidence="2">Fumarylacetoacetase-like C-terminal domain-containing protein</fullName>
    </recommendedName>
</protein>
<name>A0A382JUM7_9ZZZZ</name>
<reference evidence="3" key="1">
    <citation type="submission" date="2018-05" db="EMBL/GenBank/DDBJ databases">
        <authorList>
            <person name="Lanie J.A."/>
            <person name="Ng W.-L."/>
            <person name="Kazmierczak K.M."/>
            <person name="Andrzejewski T.M."/>
            <person name="Davidsen T.M."/>
            <person name="Wayne K.J."/>
            <person name="Tettelin H."/>
            <person name="Glass J.I."/>
            <person name="Rusch D."/>
            <person name="Podicherti R."/>
            <person name="Tsui H.-C.T."/>
            <person name="Winkler M.E."/>
        </authorList>
    </citation>
    <scope>NUCLEOTIDE SEQUENCE</scope>
</reference>
<gene>
    <name evidence="3" type="ORF">METZ01_LOCUS268432</name>
</gene>
<dbReference type="Gene3D" id="3.90.850.10">
    <property type="entry name" value="Fumarylacetoacetase-like, C-terminal domain"/>
    <property type="match status" value="1"/>
</dbReference>
<organism evidence="3">
    <name type="scientific">marine metagenome</name>
    <dbReference type="NCBI Taxonomy" id="408172"/>
    <lineage>
        <taxon>unclassified sequences</taxon>
        <taxon>metagenomes</taxon>
        <taxon>ecological metagenomes</taxon>
    </lineage>
</organism>
<dbReference type="EMBL" id="UINC01076425">
    <property type="protein sequence ID" value="SVC15578.1"/>
    <property type="molecule type" value="Genomic_DNA"/>
</dbReference>
<sequence length="177" mass="19583">MTIKSIAVGERRIKPGRIFCIGKNYAEHILELGDAGTTLQPKTGEHPVVFMKPVTSIVSLGELIHAPMHGNVLHYEAEVVILLSGGGKNILMDKALSHVAGMTLGLDLTLRDVQSEMKKRGHPWELSKSFDQSSPLGTMRSYDDSFDLFNIPFTCFVNGEKRQEGNTKDMIFSIPQI</sequence>
<dbReference type="GO" id="GO:0046872">
    <property type="term" value="F:metal ion binding"/>
    <property type="evidence" value="ECO:0007669"/>
    <property type="project" value="UniProtKB-KW"/>
</dbReference>
<feature type="domain" description="Fumarylacetoacetase-like C-terminal" evidence="2">
    <location>
        <begin position="18"/>
        <end position="177"/>
    </location>
</feature>
<dbReference type="SUPFAM" id="SSF56529">
    <property type="entry name" value="FAH"/>
    <property type="match status" value="1"/>
</dbReference>
<dbReference type="InterPro" id="IPR036663">
    <property type="entry name" value="Fumarylacetoacetase_C_sf"/>
</dbReference>
<feature type="non-terminal residue" evidence="3">
    <location>
        <position position="177"/>
    </location>
</feature>
<keyword evidence="1" id="KW-0479">Metal-binding</keyword>
<dbReference type="GO" id="GO:0018773">
    <property type="term" value="F:acetylpyruvate hydrolase activity"/>
    <property type="evidence" value="ECO:0007669"/>
    <property type="project" value="TreeGrafter"/>
</dbReference>
<evidence type="ECO:0000313" key="3">
    <source>
        <dbReference type="EMBL" id="SVC15578.1"/>
    </source>
</evidence>